<evidence type="ECO:0000256" key="2">
    <source>
        <dbReference type="SAM" id="Phobius"/>
    </source>
</evidence>
<reference evidence="4" key="1">
    <citation type="submission" date="2020-10" db="EMBL/GenBank/DDBJ databases">
        <authorList>
            <person name="Gilroy R."/>
        </authorList>
    </citation>
    <scope>NUCLEOTIDE SEQUENCE</scope>
    <source>
        <strain evidence="4">USAMLcec3-3695</strain>
    </source>
</reference>
<gene>
    <name evidence="4" type="ORF">IAA61_06060</name>
</gene>
<organism evidence="4 5">
    <name type="scientific">Candidatus Ornithomonoglobus merdipullorum</name>
    <dbReference type="NCBI Taxonomy" id="2840895"/>
    <lineage>
        <taxon>Bacteria</taxon>
        <taxon>Bacillati</taxon>
        <taxon>Bacillota</taxon>
        <taxon>Clostridia</taxon>
        <taxon>Candidatus Ornithomonoglobus</taxon>
    </lineage>
</organism>
<keyword evidence="2" id="KW-1133">Transmembrane helix</keyword>
<dbReference type="InterPro" id="IPR016047">
    <property type="entry name" value="M23ase_b-sheet_dom"/>
</dbReference>
<dbReference type="PANTHER" id="PTHR21666:SF270">
    <property type="entry name" value="MUREIN HYDROLASE ACTIVATOR ENVC"/>
    <property type="match status" value="1"/>
</dbReference>
<feature type="transmembrane region" description="Helical" evidence="2">
    <location>
        <begin position="12"/>
        <end position="31"/>
    </location>
</feature>
<keyword evidence="2" id="KW-0472">Membrane</keyword>
<dbReference type="AlphaFoldDB" id="A0A9D1MBX9"/>
<dbReference type="Gene3D" id="2.70.70.10">
    <property type="entry name" value="Glucose Permease (Domain IIA)"/>
    <property type="match status" value="1"/>
</dbReference>
<feature type="region of interest" description="Disordered" evidence="1">
    <location>
        <begin position="38"/>
        <end position="72"/>
    </location>
</feature>
<evidence type="ECO:0000313" key="5">
    <source>
        <dbReference type="Proteomes" id="UP000824109"/>
    </source>
</evidence>
<accession>A0A9D1MBX9</accession>
<sequence length="269" mass="28262">MDRKNQTKKLPGFYIALCCCVIAIGAAGFFMQNEEDSQSTNALTPVDETDSPDYITSLKTDAENGSDELPVVSTPLPAAEYAPSEQDTADTQYVADASGADQNAEASFDESVTANADSDYTYDNPDLEPASVIVQAEESSEFTDPVPGMTILCGFSGSTLMYNEALGDWRTHDGVDIAADAGCSVSAAADGTVAWVGTDTYGNTVKIDHGNGLTTVYSQLGELNVAAGDTVSGGDVIGTVGESIGETVSDTHLHFEVHRDGKPQDPEEF</sequence>
<protein>
    <submittedName>
        <fullName evidence="4">M23 family metallopeptidase</fullName>
    </submittedName>
</protein>
<feature type="region of interest" description="Disordered" evidence="1">
    <location>
        <begin position="100"/>
        <end position="125"/>
    </location>
</feature>
<dbReference type="Proteomes" id="UP000824109">
    <property type="component" value="Unassembled WGS sequence"/>
</dbReference>
<dbReference type="EMBL" id="DVNB01000064">
    <property type="protein sequence ID" value="HIU57360.1"/>
    <property type="molecule type" value="Genomic_DNA"/>
</dbReference>
<dbReference type="GO" id="GO:0004222">
    <property type="term" value="F:metalloendopeptidase activity"/>
    <property type="evidence" value="ECO:0007669"/>
    <property type="project" value="TreeGrafter"/>
</dbReference>
<feature type="compositionally biased region" description="Polar residues" evidence="1">
    <location>
        <begin position="100"/>
        <end position="118"/>
    </location>
</feature>
<evidence type="ECO:0000313" key="4">
    <source>
        <dbReference type="EMBL" id="HIU57360.1"/>
    </source>
</evidence>
<reference evidence="4" key="2">
    <citation type="journal article" date="2021" name="PeerJ">
        <title>Extensive microbial diversity within the chicken gut microbiome revealed by metagenomics and culture.</title>
        <authorList>
            <person name="Gilroy R."/>
            <person name="Ravi A."/>
            <person name="Getino M."/>
            <person name="Pursley I."/>
            <person name="Horton D.L."/>
            <person name="Alikhan N.F."/>
            <person name="Baker D."/>
            <person name="Gharbi K."/>
            <person name="Hall N."/>
            <person name="Watson M."/>
            <person name="Adriaenssens E.M."/>
            <person name="Foster-Nyarko E."/>
            <person name="Jarju S."/>
            <person name="Secka A."/>
            <person name="Antonio M."/>
            <person name="Oren A."/>
            <person name="Chaudhuri R.R."/>
            <person name="La Ragione R."/>
            <person name="Hildebrand F."/>
            <person name="Pallen M.J."/>
        </authorList>
    </citation>
    <scope>NUCLEOTIDE SEQUENCE</scope>
    <source>
        <strain evidence="4">USAMLcec3-3695</strain>
    </source>
</reference>
<dbReference type="InterPro" id="IPR011055">
    <property type="entry name" value="Dup_hybrid_motif"/>
</dbReference>
<dbReference type="CDD" id="cd12797">
    <property type="entry name" value="M23_peptidase"/>
    <property type="match status" value="1"/>
</dbReference>
<dbReference type="Pfam" id="PF01551">
    <property type="entry name" value="Peptidase_M23"/>
    <property type="match status" value="1"/>
</dbReference>
<dbReference type="SUPFAM" id="SSF51261">
    <property type="entry name" value="Duplicated hybrid motif"/>
    <property type="match status" value="1"/>
</dbReference>
<proteinExistence type="predicted"/>
<dbReference type="PANTHER" id="PTHR21666">
    <property type="entry name" value="PEPTIDASE-RELATED"/>
    <property type="match status" value="1"/>
</dbReference>
<evidence type="ECO:0000259" key="3">
    <source>
        <dbReference type="Pfam" id="PF01551"/>
    </source>
</evidence>
<keyword evidence="2" id="KW-0812">Transmembrane</keyword>
<feature type="domain" description="M23ase beta-sheet core" evidence="3">
    <location>
        <begin position="171"/>
        <end position="266"/>
    </location>
</feature>
<evidence type="ECO:0000256" key="1">
    <source>
        <dbReference type="SAM" id="MobiDB-lite"/>
    </source>
</evidence>
<name>A0A9D1MBX9_9FIRM</name>
<dbReference type="InterPro" id="IPR050570">
    <property type="entry name" value="Cell_wall_metabolism_enzyme"/>
</dbReference>
<comment type="caution">
    <text evidence="4">The sequence shown here is derived from an EMBL/GenBank/DDBJ whole genome shotgun (WGS) entry which is preliminary data.</text>
</comment>